<dbReference type="VEuPathDB" id="VectorBase:LLONM1_010859"/>
<dbReference type="Proteomes" id="UP000092461">
    <property type="component" value="Unassembled WGS sequence"/>
</dbReference>
<evidence type="ECO:0000313" key="2">
    <source>
        <dbReference type="EnsemblMetazoa" id="LLOJ006252-PA"/>
    </source>
</evidence>
<dbReference type="VEuPathDB" id="VectorBase:LLOJ006252"/>
<dbReference type="EMBL" id="AJWK01020223">
    <property type="status" value="NOT_ANNOTATED_CDS"/>
    <property type="molecule type" value="Genomic_DNA"/>
</dbReference>
<feature type="region of interest" description="Disordered" evidence="1">
    <location>
        <begin position="161"/>
        <end position="191"/>
    </location>
</feature>
<feature type="region of interest" description="Disordered" evidence="1">
    <location>
        <begin position="656"/>
        <end position="700"/>
    </location>
</feature>
<protein>
    <submittedName>
        <fullName evidence="2">Uncharacterized protein</fullName>
    </submittedName>
</protein>
<proteinExistence type="predicted"/>
<feature type="compositionally biased region" description="Low complexity" evidence="1">
    <location>
        <begin position="832"/>
        <end position="843"/>
    </location>
</feature>
<feature type="region of interest" description="Disordered" evidence="1">
    <location>
        <begin position="427"/>
        <end position="463"/>
    </location>
</feature>
<reference evidence="2" key="1">
    <citation type="submission" date="2020-05" db="UniProtKB">
        <authorList>
            <consortium name="EnsemblMetazoa"/>
        </authorList>
    </citation>
    <scope>IDENTIFICATION</scope>
    <source>
        <strain evidence="2">Jacobina</strain>
    </source>
</reference>
<dbReference type="AlphaFoldDB" id="A0A1B0GJE1"/>
<dbReference type="EnsemblMetazoa" id="LLOJ006252-RA">
    <property type="protein sequence ID" value="LLOJ006252-PA"/>
    <property type="gene ID" value="LLOJ006252"/>
</dbReference>
<dbReference type="EMBL" id="AJWK01020222">
    <property type="status" value="NOT_ANNOTATED_CDS"/>
    <property type="molecule type" value="Genomic_DNA"/>
</dbReference>
<name>A0A1B0GJE1_LUTLO</name>
<feature type="compositionally biased region" description="Polar residues" evidence="1">
    <location>
        <begin position="493"/>
        <end position="506"/>
    </location>
</feature>
<sequence length="865" mass="95156">MEPCPGVLICSQQWIKKSNFGSYFDFSGGAATQASTTGVTTFSESNPFASAVKDERDFAKGQGRDGPFASSDVLHDVFHSEAKIANCKWPETTVDGPHEYHEISDDEMPAEKFDLGPSLLDEMDFMFRSMTAASTGGQGVGPDFEHTNKKNEIAELTSKLARKNSSGAGSSVSSSGNSSNSKSKKKAGTVKPLSVKDDKILNQAIEFANEISARSMTDLVSDGVSVAQSPKRKFSFRFPNLTAANAHGMGEKDPTLNGGGNNSNTNTLTNSKERKNFSEELKNVPDLQRFRSLTEIEKCHKQSNIRIPLFDKETADFCFEKSREILTKPFNLPTTPLGGKPDVGDAAVEKKTRDLIGENLIDIENTLKALNLDFMQTYNELEKADSAETLFGDANYAAERNPKIRNSAMKLSKLYGLGNYERMGVEKVRGRSQTPEALPYSPKGEQQYSGSRRSSASPQEKSFSPRDIKFAMHGYVNLNHDNSTGYAPGSGKSAMSASPPVRTTNYSSNNSIHTLMQMYTANQAHQVMQQQRMLHHSMDDGGSSFPHRKRSMSFTENYDLKSPVSLCGGGGGMMQQSLGPGGAARNFARDQKAAVRPNVMKSKSAKARTLRRLSYNPIVLDSSSTSSSESEFDRSIAHSECDIRTKMLTSRRRKQYLNRKAAGDSANPDKLYGSNTSIKSAPQYNYTNGRDGNQSHRTQAGRFDANERFLDYGEDFTIEQEIYDYSNGGYQKFIQPPRKYIGGSESTAGSFLYPPEFDVSKLTGKSPTTQGFFAQNNGATGGATASRQPFHWPEKIHASTVKRNDLLWRQRQERNQNLRHSEMASFGALGQSFSSDSSTSTETDSVDFQHATGEFPPRMPPSPAP</sequence>
<feature type="region of interest" description="Disordered" evidence="1">
    <location>
        <begin position="825"/>
        <end position="865"/>
    </location>
</feature>
<evidence type="ECO:0000256" key="1">
    <source>
        <dbReference type="SAM" id="MobiDB-lite"/>
    </source>
</evidence>
<feature type="compositionally biased region" description="Polar residues" evidence="1">
    <location>
        <begin position="444"/>
        <end position="462"/>
    </location>
</feature>
<evidence type="ECO:0000313" key="3">
    <source>
        <dbReference type="Proteomes" id="UP000092461"/>
    </source>
</evidence>
<feature type="compositionally biased region" description="Low complexity" evidence="1">
    <location>
        <begin position="163"/>
        <end position="181"/>
    </location>
</feature>
<accession>A0A1B0GJE1</accession>
<feature type="region of interest" description="Disordered" evidence="1">
    <location>
        <begin position="247"/>
        <end position="279"/>
    </location>
</feature>
<feature type="compositionally biased region" description="Polar residues" evidence="1">
    <location>
        <begin position="673"/>
        <end position="698"/>
    </location>
</feature>
<keyword evidence="3" id="KW-1185">Reference proteome</keyword>
<dbReference type="VEuPathDB" id="VectorBase:LLONM1_011866"/>
<feature type="region of interest" description="Disordered" evidence="1">
    <location>
        <begin position="483"/>
        <end position="506"/>
    </location>
</feature>
<organism evidence="2 3">
    <name type="scientific">Lutzomyia longipalpis</name>
    <name type="common">Sand fly</name>
    <dbReference type="NCBI Taxonomy" id="7200"/>
    <lineage>
        <taxon>Eukaryota</taxon>
        <taxon>Metazoa</taxon>
        <taxon>Ecdysozoa</taxon>
        <taxon>Arthropoda</taxon>
        <taxon>Hexapoda</taxon>
        <taxon>Insecta</taxon>
        <taxon>Pterygota</taxon>
        <taxon>Neoptera</taxon>
        <taxon>Endopterygota</taxon>
        <taxon>Diptera</taxon>
        <taxon>Nematocera</taxon>
        <taxon>Psychodoidea</taxon>
        <taxon>Psychodidae</taxon>
        <taxon>Lutzomyia</taxon>
        <taxon>Lutzomyia</taxon>
    </lineage>
</organism>